<reference evidence="2 3" key="1">
    <citation type="submission" date="2019-06" db="EMBL/GenBank/DDBJ databases">
        <title>A novel bacterium of genus Marinomonas, isolated from coastal sand.</title>
        <authorList>
            <person name="Huang H."/>
            <person name="Mo K."/>
            <person name="Hu Y."/>
        </authorList>
    </citation>
    <scope>NUCLEOTIDE SEQUENCE [LARGE SCALE GENOMIC DNA]</scope>
    <source>
        <strain evidence="2 3">HB171799</strain>
    </source>
</reference>
<name>A0A501WJ94_9GAMM</name>
<feature type="compositionally biased region" description="Basic and acidic residues" evidence="1">
    <location>
        <begin position="20"/>
        <end position="33"/>
    </location>
</feature>
<dbReference type="AlphaFoldDB" id="A0A501WJ94"/>
<organism evidence="2 3">
    <name type="scientific">Maribrevibacterium harenarium</name>
    <dbReference type="NCBI Taxonomy" id="2589817"/>
    <lineage>
        <taxon>Bacteria</taxon>
        <taxon>Pseudomonadati</taxon>
        <taxon>Pseudomonadota</taxon>
        <taxon>Gammaproteobacteria</taxon>
        <taxon>Oceanospirillales</taxon>
        <taxon>Oceanospirillaceae</taxon>
        <taxon>Maribrevibacterium</taxon>
    </lineage>
</organism>
<evidence type="ECO:0000256" key="1">
    <source>
        <dbReference type="SAM" id="MobiDB-lite"/>
    </source>
</evidence>
<dbReference type="EMBL" id="VFRR01000066">
    <property type="protein sequence ID" value="TPE45686.1"/>
    <property type="molecule type" value="Genomic_DNA"/>
</dbReference>
<protein>
    <submittedName>
        <fullName evidence="2">YbjN domain-containing protein</fullName>
    </submittedName>
</protein>
<dbReference type="RefSeq" id="WP_140591665.1">
    <property type="nucleotide sequence ID" value="NZ_VFRR01000066.1"/>
</dbReference>
<keyword evidence="3" id="KW-1185">Reference proteome</keyword>
<proteinExistence type="predicted"/>
<dbReference type="CDD" id="cd17511">
    <property type="entry name" value="YbjN_AmyR-like"/>
    <property type="match status" value="1"/>
</dbReference>
<dbReference type="Proteomes" id="UP000315901">
    <property type="component" value="Unassembled WGS sequence"/>
</dbReference>
<dbReference type="InterPro" id="IPR019660">
    <property type="entry name" value="Put_sensory_transdc_reg_YbjN"/>
</dbReference>
<evidence type="ECO:0000313" key="3">
    <source>
        <dbReference type="Proteomes" id="UP000315901"/>
    </source>
</evidence>
<comment type="caution">
    <text evidence="2">The sequence shown here is derived from an EMBL/GenBank/DDBJ whole genome shotgun (WGS) entry which is preliminary data.</text>
</comment>
<evidence type="ECO:0000313" key="2">
    <source>
        <dbReference type="EMBL" id="TPE45686.1"/>
    </source>
</evidence>
<sequence>MAKKKKGNEPQENLPMEQGRLVDESSTVDRGDTSDNIEDMGDLLSYLSSLSNSGSISPMKSDTDYQLVDRFSDEELVQILKNEGYSSVVITKPGRIKIRVESSSILLINSDDGDLQAVYAVSGVKMTYKGINQWNRGYRFSRAYLDDDKDPILEADLLTNAGLNKRDVAEFFSVFVTSIKGFKMFLMQKSKE</sequence>
<gene>
    <name evidence="2" type="ORF">FJM67_16460</name>
</gene>
<dbReference type="OrthoDB" id="33037at2"/>
<feature type="region of interest" description="Disordered" evidence="1">
    <location>
        <begin position="1"/>
        <end position="35"/>
    </location>
</feature>
<dbReference type="Pfam" id="PF10722">
    <property type="entry name" value="YbjN"/>
    <property type="match status" value="1"/>
</dbReference>
<accession>A0A501WJ94</accession>